<dbReference type="OrthoDB" id="3647at2759"/>
<evidence type="ECO:0000313" key="3">
    <source>
        <dbReference type="EMBL" id="TRX96651.1"/>
    </source>
</evidence>
<organism evidence="3 4">
    <name type="scientific">Xylaria flabelliformis</name>
    <dbReference type="NCBI Taxonomy" id="2512241"/>
    <lineage>
        <taxon>Eukaryota</taxon>
        <taxon>Fungi</taxon>
        <taxon>Dikarya</taxon>
        <taxon>Ascomycota</taxon>
        <taxon>Pezizomycotina</taxon>
        <taxon>Sordariomycetes</taxon>
        <taxon>Xylariomycetidae</taxon>
        <taxon>Xylariales</taxon>
        <taxon>Xylariaceae</taxon>
        <taxon>Xylaria</taxon>
    </lineage>
</organism>
<dbReference type="CDD" id="cd02440">
    <property type="entry name" value="AdoMet_MTases"/>
    <property type="match status" value="1"/>
</dbReference>
<sequence length="252" mass="27964">MVETVKKEYDTEAVNYDTFWTDNSPLVRLDTELFISALGKVPGAVVLDLAGGSGIKARFALDAGASAVDIVDISQEMMQEGQKVEAKLNRDAVRWFKADISKPLDHLPLHPQYDIVMAHWPLDHVDNMTVLEGMFQNITKYLKPGGRFYGVRCCDPRAPAMGTGDLGVIFKDFEEIPGGVKFRYTFSSTIDGIEAASMEATYSGSTEIYEKYGLVDVQIEPYENALTVQENPKLWEPFLQQPGVAMVKAIKA</sequence>
<dbReference type="SUPFAM" id="SSF53335">
    <property type="entry name" value="S-adenosyl-L-methionine-dependent methyltransferases"/>
    <property type="match status" value="1"/>
</dbReference>
<dbReference type="InterPro" id="IPR041698">
    <property type="entry name" value="Methyltransf_25"/>
</dbReference>
<evidence type="ECO:0000256" key="1">
    <source>
        <dbReference type="ARBA" id="ARBA00038158"/>
    </source>
</evidence>
<comment type="caution">
    <text evidence="3">The sequence shown here is derived from an EMBL/GenBank/DDBJ whole genome shotgun (WGS) entry which is preliminary data.</text>
</comment>
<evidence type="ECO:0000313" key="4">
    <source>
        <dbReference type="Proteomes" id="UP000319160"/>
    </source>
</evidence>
<accession>A0A553I8Y4</accession>
<dbReference type="EMBL" id="VFLP01000010">
    <property type="protein sequence ID" value="TRX96651.1"/>
    <property type="molecule type" value="Genomic_DNA"/>
</dbReference>
<feature type="domain" description="Methyltransferase" evidence="2">
    <location>
        <begin position="46"/>
        <end position="146"/>
    </location>
</feature>
<protein>
    <recommendedName>
        <fullName evidence="2">Methyltransferase domain-containing protein</fullName>
    </recommendedName>
</protein>
<dbReference type="Proteomes" id="UP000319160">
    <property type="component" value="Unassembled WGS sequence"/>
</dbReference>
<dbReference type="Pfam" id="PF13649">
    <property type="entry name" value="Methyltransf_25"/>
    <property type="match status" value="1"/>
</dbReference>
<name>A0A553I8Y4_9PEZI</name>
<proteinExistence type="inferred from homology"/>
<dbReference type="STRING" id="2512241.A0A553I8Y4"/>
<comment type="similarity">
    <text evidence="1">Belongs to the methyltransferase superfamily. LaeA methyltransferase family.</text>
</comment>
<dbReference type="InterPro" id="IPR029063">
    <property type="entry name" value="SAM-dependent_MTases_sf"/>
</dbReference>
<reference evidence="4" key="1">
    <citation type="submission" date="2019-06" db="EMBL/GenBank/DDBJ databases">
        <title>Draft genome sequence of the griseofulvin-producing fungus Xylaria cubensis strain G536.</title>
        <authorList>
            <person name="Mead M.E."/>
            <person name="Raja H.A."/>
            <person name="Steenwyk J.L."/>
            <person name="Knowles S.L."/>
            <person name="Oberlies N.H."/>
            <person name="Rokas A."/>
        </authorList>
    </citation>
    <scope>NUCLEOTIDE SEQUENCE [LARGE SCALE GENOMIC DNA]</scope>
    <source>
        <strain evidence="4">G536</strain>
    </source>
</reference>
<dbReference type="AlphaFoldDB" id="A0A553I8Y4"/>
<gene>
    <name evidence="3" type="ORF">FHL15_002553</name>
</gene>
<dbReference type="PANTHER" id="PTHR43591">
    <property type="entry name" value="METHYLTRANSFERASE"/>
    <property type="match status" value="1"/>
</dbReference>
<keyword evidence="4" id="KW-1185">Reference proteome</keyword>
<dbReference type="Gene3D" id="3.40.50.150">
    <property type="entry name" value="Vaccinia Virus protein VP39"/>
    <property type="match status" value="1"/>
</dbReference>
<evidence type="ECO:0000259" key="2">
    <source>
        <dbReference type="Pfam" id="PF13649"/>
    </source>
</evidence>